<evidence type="ECO:0000313" key="3">
    <source>
        <dbReference type="Proteomes" id="UP001558613"/>
    </source>
</evidence>
<feature type="region of interest" description="Disordered" evidence="1">
    <location>
        <begin position="53"/>
        <end position="102"/>
    </location>
</feature>
<accession>A0ABR3NJM7</accession>
<evidence type="ECO:0000256" key="1">
    <source>
        <dbReference type="SAM" id="MobiDB-lite"/>
    </source>
</evidence>
<dbReference type="Proteomes" id="UP001558613">
    <property type="component" value="Unassembled WGS sequence"/>
</dbReference>
<evidence type="ECO:0000313" key="2">
    <source>
        <dbReference type="EMBL" id="KAL1277042.1"/>
    </source>
</evidence>
<proteinExistence type="predicted"/>
<comment type="caution">
    <text evidence="2">The sequence shown here is derived from an EMBL/GenBank/DDBJ whole genome shotgun (WGS) entry which is preliminary data.</text>
</comment>
<protein>
    <submittedName>
        <fullName evidence="2">Uncharacterized protein</fullName>
    </submittedName>
</protein>
<dbReference type="EMBL" id="JAYMGO010000003">
    <property type="protein sequence ID" value="KAL1277042.1"/>
    <property type="molecule type" value="Genomic_DNA"/>
</dbReference>
<reference evidence="2 3" key="1">
    <citation type="submission" date="2023-09" db="EMBL/GenBank/DDBJ databases">
        <authorList>
            <person name="Wang M."/>
        </authorList>
    </citation>
    <scope>NUCLEOTIDE SEQUENCE [LARGE SCALE GENOMIC DNA]</scope>
    <source>
        <strain evidence="2">GT-2023</strain>
        <tissue evidence="2">Liver</tissue>
    </source>
</reference>
<gene>
    <name evidence="2" type="ORF">QQF64_023715</name>
</gene>
<name>A0ABR3NJM7_9TELE</name>
<organism evidence="2 3">
    <name type="scientific">Cirrhinus molitorella</name>
    <name type="common">mud carp</name>
    <dbReference type="NCBI Taxonomy" id="172907"/>
    <lineage>
        <taxon>Eukaryota</taxon>
        <taxon>Metazoa</taxon>
        <taxon>Chordata</taxon>
        <taxon>Craniata</taxon>
        <taxon>Vertebrata</taxon>
        <taxon>Euteleostomi</taxon>
        <taxon>Actinopterygii</taxon>
        <taxon>Neopterygii</taxon>
        <taxon>Teleostei</taxon>
        <taxon>Ostariophysi</taxon>
        <taxon>Cypriniformes</taxon>
        <taxon>Cyprinidae</taxon>
        <taxon>Labeoninae</taxon>
        <taxon>Labeonini</taxon>
        <taxon>Cirrhinus</taxon>
    </lineage>
</organism>
<keyword evidence="3" id="KW-1185">Reference proteome</keyword>
<sequence length="268" mass="29611">MNHFCCPANWVPAQTTCCQIATGRPRAEAINPGSNPGHGIPFRAVVATALHRPMTPRTSPPSQPTRSHAPRAAGGSRGREVKAMDSKSIGVSPRRQGAVRGTRARVAQPVEHQTFNLRVQGSSPCSGDELSVCYRPSAEATRDVALDIDPLNALGPEPTEMRWPEIETESAAWKNSYAHHYTTNAGGGERLSRAKKECSKLQVTVGTKELKPSLFMPVQVWMPSCTRERCRSRQRMNHFCCPANWSLPKLRAVRLLQGGRERRRIVRC</sequence>